<keyword evidence="1" id="KW-0677">Repeat</keyword>
<keyword evidence="3" id="KW-0732">Signal</keyword>
<dbReference type="SUPFAM" id="SSF48452">
    <property type="entry name" value="TPR-like"/>
    <property type="match status" value="1"/>
</dbReference>
<gene>
    <name evidence="4" type="ORF">H0H26_11770</name>
</gene>
<dbReference type="InterPro" id="IPR011990">
    <property type="entry name" value="TPR-like_helical_dom_sf"/>
</dbReference>
<dbReference type="PANTHER" id="PTHR44858:SF1">
    <property type="entry name" value="UDP-N-ACETYLGLUCOSAMINE--PEPTIDE N-ACETYLGLUCOSAMINYLTRANSFERASE SPINDLY-RELATED"/>
    <property type="match status" value="1"/>
</dbReference>
<dbReference type="InterPro" id="IPR050498">
    <property type="entry name" value="Ycf3"/>
</dbReference>
<dbReference type="GO" id="GO:0046813">
    <property type="term" value="P:receptor-mediated virion attachment to host cell"/>
    <property type="evidence" value="ECO:0007669"/>
    <property type="project" value="TreeGrafter"/>
</dbReference>
<name>A0A7U2NE76_FLAPS</name>
<evidence type="ECO:0000256" key="1">
    <source>
        <dbReference type="ARBA" id="ARBA00022737"/>
    </source>
</evidence>
<feature type="chain" id="PRO_5031278072" description="Tetratricopeptide repeat protein" evidence="3">
    <location>
        <begin position="20"/>
        <end position="155"/>
    </location>
</feature>
<evidence type="ECO:0000313" key="5">
    <source>
        <dbReference type="Proteomes" id="UP000596329"/>
    </source>
</evidence>
<evidence type="ECO:0000313" key="4">
    <source>
        <dbReference type="EMBL" id="QRE03550.1"/>
    </source>
</evidence>
<evidence type="ECO:0000256" key="3">
    <source>
        <dbReference type="SAM" id="SignalP"/>
    </source>
</evidence>
<evidence type="ECO:0000256" key="2">
    <source>
        <dbReference type="ARBA" id="ARBA00022803"/>
    </source>
</evidence>
<evidence type="ECO:0008006" key="6">
    <source>
        <dbReference type="Google" id="ProtNLM"/>
    </source>
</evidence>
<reference evidence="4 5" key="1">
    <citation type="submission" date="2020-07" db="EMBL/GenBank/DDBJ databases">
        <title>Genomic characterization of Flavobacterium psychrophilum strains.</title>
        <authorList>
            <person name="Castillo D."/>
            <person name="Jorgensen J."/>
            <person name="Middelboe M."/>
        </authorList>
    </citation>
    <scope>NUCLEOTIDE SEQUENCE [LARGE SCALE GENOMIC DNA]</scope>
    <source>
        <strain evidence="4 5">FPS-R7</strain>
    </source>
</reference>
<dbReference type="RefSeq" id="WP_203095884.1">
    <property type="nucleotide sequence ID" value="NZ_CP059075.1"/>
</dbReference>
<accession>A0A7U2NE76</accession>
<protein>
    <recommendedName>
        <fullName evidence="6">Tetratricopeptide repeat protein</fullName>
    </recommendedName>
</protein>
<feature type="signal peptide" evidence="3">
    <location>
        <begin position="1"/>
        <end position="19"/>
    </location>
</feature>
<dbReference type="GO" id="GO:0009279">
    <property type="term" value="C:cell outer membrane"/>
    <property type="evidence" value="ECO:0007669"/>
    <property type="project" value="TreeGrafter"/>
</dbReference>
<dbReference type="Gene3D" id="1.25.40.10">
    <property type="entry name" value="Tetratricopeptide repeat domain"/>
    <property type="match status" value="1"/>
</dbReference>
<proteinExistence type="predicted"/>
<sequence length="155" mass="17906">MKKALILLITIFCLSNSYSQIVEIDPITFEPISKSVDTNGYPKETEEVQKMKDEAYIKQQLMDSAGAILLYDKIIELSPKNPANYFQRGNLKYWASRYEECIKDMNFSIKLNPNDATDAYYYKALANIKLNRLQTVCKDLKKGYAAECLLKKYCK</sequence>
<dbReference type="AlphaFoldDB" id="A0A7U2NE76"/>
<keyword evidence="2" id="KW-0802">TPR repeat</keyword>
<dbReference type="PANTHER" id="PTHR44858">
    <property type="entry name" value="TETRATRICOPEPTIDE REPEAT PROTEIN 6"/>
    <property type="match status" value="1"/>
</dbReference>
<organism evidence="4 5">
    <name type="scientific">Flavobacterium psychrophilum</name>
    <dbReference type="NCBI Taxonomy" id="96345"/>
    <lineage>
        <taxon>Bacteria</taxon>
        <taxon>Pseudomonadati</taxon>
        <taxon>Bacteroidota</taxon>
        <taxon>Flavobacteriia</taxon>
        <taxon>Flavobacteriales</taxon>
        <taxon>Flavobacteriaceae</taxon>
        <taxon>Flavobacterium</taxon>
    </lineage>
</organism>
<dbReference type="EMBL" id="CP059075">
    <property type="protein sequence ID" value="QRE03550.1"/>
    <property type="molecule type" value="Genomic_DNA"/>
</dbReference>
<dbReference type="Proteomes" id="UP000596329">
    <property type="component" value="Chromosome"/>
</dbReference>